<name>A0A3B1CZL2_9ZZZZ</name>
<evidence type="ECO:0000313" key="3">
    <source>
        <dbReference type="EMBL" id="VAX32021.1"/>
    </source>
</evidence>
<keyword evidence="1" id="KW-0812">Transmembrane</keyword>
<sequence>MNFKGTVGMAVLLLGIVLYYYLVDIPAEKKQIEEKERAGKIFLFETDRVEEFVLEKKDSVFHLKRTSPNDWVLLKPVQAKADAGTVFSFLSFLHSARFSRVVEDSAQDLSVYGLQDPSMKITLQLQGADKKILLVGDDHPMNKNLYVKREGESKVLLAGDSRAALDKSLFDFRDKSLLLFKSEEVESIKFQNDGESFELIKENGQWEIIGSEKTKADSDEIKNFLKLVSKFKVKKFLHENPDSLEPLGLDKPFARLTLKTGKDAAGGLTLLVGDKVEDMGFYGKIASAQNVVLFGNQLVKTLSKKSVDFMPKTLLEFKQEDVAGVHLKTGDEKISLGKNKDGGWIITEPIEANTDLSTVNSLLFDLKAARVQEFVKTSMKAPELFGLDSASKVLTVDFKEGEPWSLELGNKTSDGLNFFGRRAGEAMIFTLSADTIGKLFR</sequence>
<organism evidence="3">
    <name type="scientific">hydrothermal vent metagenome</name>
    <dbReference type="NCBI Taxonomy" id="652676"/>
    <lineage>
        <taxon>unclassified sequences</taxon>
        <taxon>metagenomes</taxon>
        <taxon>ecological metagenomes</taxon>
    </lineage>
</organism>
<feature type="transmembrane region" description="Helical" evidence="1">
    <location>
        <begin position="6"/>
        <end position="23"/>
    </location>
</feature>
<dbReference type="InterPro" id="IPR025641">
    <property type="entry name" value="DUF4340"/>
</dbReference>
<gene>
    <name evidence="3" type="ORF">MNBD_NITROSPINAE05-1086</name>
</gene>
<reference evidence="3" key="1">
    <citation type="submission" date="2018-06" db="EMBL/GenBank/DDBJ databases">
        <authorList>
            <person name="Zhirakovskaya E."/>
        </authorList>
    </citation>
    <scope>NUCLEOTIDE SEQUENCE</scope>
</reference>
<protein>
    <recommendedName>
        <fullName evidence="2">DUF4340 domain-containing protein</fullName>
    </recommendedName>
</protein>
<evidence type="ECO:0000259" key="2">
    <source>
        <dbReference type="Pfam" id="PF14238"/>
    </source>
</evidence>
<feature type="domain" description="DUF4340" evidence="2">
    <location>
        <begin position="71"/>
        <end position="252"/>
    </location>
</feature>
<evidence type="ECO:0000256" key="1">
    <source>
        <dbReference type="SAM" id="Phobius"/>
    </source>
</evidence>
<keyword evidence="1" id="KW-0472">Membrane</keyword>
<dbReference type="EMBL" id="UOGG01000182">
    <property type="protein sequence ID" value="VAX32021.1"/>
    <property type="molecule type" value="Genomic_DNA"/>
</dbReference>
<dbReference type="AlphaFoldDB" id="A0A3B1CZL2"/>
<proteinExistence type="predicted"/>
<feature type="non-terminal residue" evidence="3">
    <location>
        <position position="441"/>
    </location>
</feature>
<feature type="domain" description="DUF4340" evidence="2">
    <location>
        <begin position="344"/>
        <end position="433"/>
    </location>
</feature>
<accession>A0A3B1CZL2</accession>
<dbReference type="Pfam" id="PF14238">
    <property type="entry name" value="DUF4340"/>
    <property type="match status" value="2"/>
</dbReference>
<keyword evidence="1" id="KW-1133">Transmembrane helix</keyword>